<comment type="caution">
    <text evidence="3">The sequence shown here is derived from an EMBL/GenBank/DDBJ whole genome shotgun (WGS) entry which is preliminary data.</text>
</comment>
<evidence type="ECO:0000313" key="4">
    <source>
        <dbReference type="EMBL" id="OYP57349.1"/>
    </source>
</evidence>
<dbReference type="InterPro" id="IPR017969">
    <property type="entry name" value="Heavy-metal-associated_CS"/>
</dbReference>
<dbReference type="PROSITE" id="PS50846">
    <property type="entry name" value="HMA_2"/>
    <property type="match status" value="1"/>
</dbReference>
<organism evidence="3 6">
    <name type="scientific">Segatella bryantii</name>
    <name type="common">Prevotella bryantii</name>
    <dbReference type="NCBI Taxonomy" id="77095"/>
    <lineage>
        <taxon>Bacteria</taxon>
        <taxon>Pseudomonadati</taxon>
        <taxon>Bacteroidota</taxon>
        <taxon>Bacteroidia</taxon>
        <taxon>Bacteroidales</taxon>
        <taxon>Prevotellaceae</taxon>
        <taxon>Segatella</taxon>
    </lineage>
</organism>
<evidence type="ECO:0000313" key="5">
    <source>
        <dbReference type="Proteomes" id="UP000216189"/>
    </source>
</evidence>
<dbReference type="EMBL" id="BPTR01000001">
    <property type="protein sequence ID" value="GJG26623.1"/>
    <property type="molecule type" value="Genomic_DNA"/>
</dbReference>
<dbReference type="PROSITE" id="PS01047">
    <property type="entry name" value="HMA_1"/>
    <property type="match status" value="1"/>
</dbReference>
<evidence type="ECO:0000259" key="2">
    <source>
        <dbReference type="PROSITE" id="PS50846"/>
    </source>
</evidence>
<evidence type="ECO:0000256" key="1">
    <source>
        <dbReference type="ARBA" id="ARBA00022723"/>
    </source>
</evidence>
<feature type="domain" description="HMA" evidence="2">
    <location>
        <begin position="1"/>
        <end position="67"/>
    </location>
</feature>
<reference evidence="4 5" key="1">
    <citation type="submission" date="2017-08" db="EMBL/GenBank/DDBJ databases">
        <title>Comparative genomics of non-oral Prevotella species.</title>
        <authorList>
            <person name="Accetto T."/>
            <person name="Nograsek B."/>
            <person name="Avgustin G."/>
        </authorList>
    </citation>
    <scope>NUCLEOTIDE SEQUENCE [LARGE SCALE GENOMIC DNA]</scope>
    <source>
        <strain evidence="4 5">TC1-1</strain>
    </source>
</reference>
<dbReference type="InterPro" id="IPR006121">
    <property type="entry name" value="HMA_dom"/>
</dbReference>
<evidence type="ECO:0000313" key="3">
    <source>
        <dbReference type="EMBL" id="GJG26623.1"/>
    </source>
</evidence>
<keyword evidence="1" id="KW-0479">Metal-binding</keyword>
<reference evidence="3" key="2">
    <citation type="submission" date="2021-08" db="EMBL/GenBank/DDBJ databases">
        <title>Prevotella lacticifex sp. nov., isolated from rumen of cow.</title>
        <authorList>
            <person name="Shinkai T."/>
            <person name="Ikeyama N."/>
            <person name="Kumagai M."/>
            <person name="Ohmori H."/>
            <person name="Sakamoto M."/>
            <person name="Ohkuma M."/>
            <person name="Mitsumori M."/>
        </authorList>
    </citation>
    <scope>NUCLEOTIDE SEQUENCE</scope>
    <source>
        <strain evidence="3">DSM 11371</strain>
    </source>
</reference>
<evidence type="ECO:0000313" key="6">
    <source>
        <dbReference type="Proteomes" id="UP000887043"/>
    </source>
</evidence>
<dbReference type="PANTHER" id="PTHR46594:SF4">
    <property type="entry name" value="P-TYPE CATION-TRANSPORTING ATPASE"/>
    <property type="match status" value="1"/>
</dbReference>
<gene>
    <name evidence="4" type="ORF">CIK91_00320</name>
    <name evidence="3" type="ORF">PRRU23_03230</name>
</gene>
<dbReference type="CDD" id="cd00371">
    <property type="entry name" value="HMA"/>
    <property type="match status" value="1"/>
</dbReference>
<dbReference type="EMBL" id="NPJF01000002">
    <property type="protein sequence ID" value="OYP57349.1"/>
    <property type="molecule type" value="Genomic_DNA"/>
</dbReference>
<dbReference type="Proteomes" id="UP000887043">
    <property type="component" value="Unassembled WGS sequence"/>
</dbReference>
<dbReference type="GO" id="GO:0046872">
    <property type="term" value="F:metal ion binding"/>
    <property type="evidence" value="ECO:0007669"/>
    <property type="project" value="UniProtKB-KW"/>
</dbReference>
<dbReference type="Pfam" id="PF00403">
    <property type="entry name" value="HMA"/>
    <property type="match status" value="1"/>
</dbReference>
<name>A0AA37HW22_SEGBR</name>
<dbReference type="PANTHER" id="PTHR46594">
    <property type="entry name" value="P-TYPE CATION-TRANSPORTING ATPASE"/>
    <property type="match status" value="1"/>
</dbReference>
<accession>A0AA37HW22</accession>
<dbReference type="SUPFAM" id="SSF55008">
    <property type="entry name" value="HMA, heavy metal-associated domain"/>
    <property type="match status" value="1"/>
</dbReference>
<dbReference type="AlphaFoldDB" id="A0AA37HW22"/>
<keyword evidence="5" id="KW-1185">Reference proteome</keyword>
<dbReference type="Proteomes" id="UP000216189">
    <property type="component" value="Unassembled WGS sequence"/>
</dbReference>
<dbReference type="InterPro" id="IPR036163">
    <property type="entry name" value="HMA_dom_sf"/>
</dbReference>
<dbReference type="RefSeq" id="WP_006283372.1">
    <property type="nucleotide sequence ID" value="NZ_BPTR01000001.1"/>
</dbReference>
<protein>
    <submittedName>
        <fullName evidence="4">Copper chaperone</fullName>
    </submittedName>
</protein>
<dbReference type="GeneID" id="72480321"/>
<dbReference type="Gene3D" id="3.30.70.100">
    <property type="match status" value="1"/>
</dbReference>
<proteinExistence type="predicted"/>
<sequence>MIKTFTVNGMKCVHCKANVENALKGLNGVSNAVVSLENKNVEVEYDENIIINEALKAAVDAAGHFEMIL</sequence>
<dbReference type="FunFam" id="3.30.70.100:FF:000001">
    <property type="entry name" value="ATPase copper transporting beta"/>
    <property type="match status" value="1"/>
</dbReference>